<evidence type="ECO:0000256" key="3">
    <source>
        <dbReference type="ARBA" id="ARBA00023173"/>
    </source>
</evidence>
<evidence type="ECO:0000256" key="8">
    <source>
        <dbReference type="SAM" id="Phobius"/>
    </source>
</evidence>
<evidence type="ECO:0000256" key="2">
    <source>
        <dbReference type="ARBA" id="ARBA00023157"/>
    </source>
</evidence>
<dbReference type="Gene3D" id="1.20.58.390">
    <property type="entry name" value="Neurotransmitter-gated ion-channel transmembrane domain"/>
    <property type="match status" value="1"/>
</dbReference>
<proteinExistence type="predicted"/>
<dbReference type="InterPro" id="IPR036719">
    <property type="entry name" value="Neuro-gated_channel_TM_sf"/>
</dbReference>
<dbReference type="Pfam" id="PF02932">
    <property type="entry name" value="Neur_chan_memb"/>
    <property type="match status" value="1"/>
</dbReference>
<keyword evidence="8" id="KW-1133">Transmembrane helix</keyword>
<feature type="domain" description="Neurotransmitter-gated ion-channel transmembrane" evidence="9">
    <location>
        <begin position="69"/>
        <end position="135"/>
    </location>
</feature>
<accession>A0AAW0NCF0</accession>
<organism evidence="10 11">
    <name type="scientific">Mugilogobius chulae</name>
    <name type="common">yellowstripe goby</name>
    <dbReference type="NCBI Taxonomy" id="88201"/>
    <lineage>
        <taxon>Eukaryota</taxon>
        <taxon>Metazoa</taxon>
        <taxon>Chordata</taxon>
        <taxon>Craniata</taxon>
        <taxon>Vertebrata</taxon>
        <taxon>Euteleostomi</taxon>
        <taxon>Actinopterygii</taxon>
        <taxon>Neopterygii</taxon>
        <taxon>Teleostei</taxon>
        <taxon>Neoteleostei</taxon>
        <taxon>Acanthomorphata</taxon>
        <taxon>Gobiaria</taxon>
        <taxon>Gobiiformes</taxon>
        <taxon>Gobioidei</taxon>
        <taxon>Gobiidae</taxon>
        <taxon>Gobionellinae</taxon>
        <taxon>Mugilogobius</taxon>
    </lineage>
</organism>
<dbReference type="InterPro" id="IPR038050">
    <property type="entry name" value="Neuro_actylchol_rec"/>
</dbReference>
<keyword evidence="3" id="KW-0813">Transport</keyword>
<keyword evidence="3" id="KW-0869">Chloride channel</keyword>
<evidence type="ECO:0000313" key="10">
    <source>
        <dbReference type="EMBL" id="KAK7893632.1"/>
    </source>
</evidence>
<dbReference type="GO" id="GO:0034707">
    <property type="term" value="C:chloride channel complex"/>
    <property type="evidence" value="ECO:0007669"/>
    <property type="project" value="UniProtKB-KW"/>
</dbReference>
<evidence type="ECO:0000256" key="7">
    <source>
        <dbReference type="ARBA" id="ARBA00034104"/>
    </source>
</evidence>
<evidence type="ECO:0000256" key="1">
    <source>
        <dbReference type="ARBA" id="ARBA00023018"/>
    </source>
</evidence>
<keyword evidence="6" id="KW-0628">Postsynaptic cell membrane</keyword>
<sequence>MRGVPEIRISFAGSLGEGSVSLVQAKGMAKAAHYRPSKQGGTGRFAQWKQHRPYRTAPTRAYGNRAYEICITTVLTMTTLSTVARNSLPRVSYVTAMDLFVTVCFLFVFAAMIEYAMLNYYAYNNRPPPRMQRMAYSSFNMSRAPRTMMPMGNSLFWHDYDDNCFYECLDGKDCKSFFCCYEECKEGGWRRGRIHVNIRELDSYSRVFFPTSFLLFNIVYWVSYLYL</sequence>
<dbReference type="InterPro" id="IPR006029">
    <property type="entry name" value="Neurotrans-gated_channel_TM"/>
</dbReference>
<keyword evidence="3" id="KW-0406">Ion transport</keyword>
<keyword evidence="5" id="KW-0868">Chloride</keyword>
<keyword evidence="8" id="KW-0472">Membrane</keyword>
<evidence type="ECO:0000256" key="4">
    <source>
        <dbReference type="ARBA" id="ARBA00023180"/>
    </source>
</evidence>
<name>A0AAW0NCF0_9GOBI</name>
<dbReference type="GO" id="GO:0045211">
    <property type="term" value="C:postsynaptic membrane"/>
    <property type="evidence" value="ECO:0007669"/>
    <property type="project" value="UniProtKB-SubCell"/>
</dbReference>
<dbReference type="EMBL" id="JBBPFD010000016">
    <property type="protein sequence ID" value="KAK7893632.1"/>
    <property type="molecule type" value="Genomic_DNA"/>
</dbReference>
<comment type="subcellular location">
    <subcellularLocation>
        <location evidence="7">Postsynaptic cell membrane</location>
        <topology evidence="7">Multi-pass membrane protein</topology>
    </subcellularLocation>
</comment>
<keyword evidence="1" id="KW-0770">Synapse</keyword>
<dbReference type="SUPFAM" id="SSF90112">
    <property type="entry name" value="Neurotransmitter-gated ion-channel transmembrane pore"/>
    <property type="match status" value="1"/>
</dbReference>
<evidence type="ECO:0000259" key="9">
    <source>
        <dbReference type="Pfam" id="PF02932"/>
    </source>
</evidence>
<evidence type="ECO:0000256" key="6">
    <source>
        <dbReference type="ARBA" id="ARBA00023257"/>
    </source>
</evidence>
<dbReference type="PRINTS" id="PR01620">
    <property type="entry name" value="GABAARGAMMA"/>
</dbReference>
<keyword evidence="11" id="KW-1185">Reference proteome</keyword>
<keyword evidence="2" id="KW-1015">Disulfide bond</keyword>
<reference evidence="11" key="1">
    <citation type="submission" date="2024-04" db="EMBL/GenBank/DDBJ databases">
        <title>Salinicola lusitanus LLJ914,a marine bacterium isolated from the Okinawa Trough.</title>
        <authorList>
            <person name="Li J."/>
        </authorList>
    </citation>
    <scope>NUCLEOTIDE SEQUENCE [LARGE SCALE GENOMIC DNA]</scope>
</reference>
<keyword evidence="3" id="KW-0407">Ion channel</keyword>
<comment type="caution">
    <text evidence="10">The sequence shown here is derived from an EMBL/GenBank/DDBJ whole genome shotgun (WGS) entry which is preliminary data.</text>
</comment>
<dbReference type="InterPro" id="IPR006028">
    <property type="entry name" value="GABAA/Glycine_rcpt"/>
</dbReference>
<dbReference type="AlphaFoldDB" id="A0AAW0NCF0"/>
<dbReference type="GO" id="GO:0005254">
    <property type="term" value="F:chloride channel activity"/>
    <property type="evidence" value="ECO:0007669"/>
    <property type="project" value="UniProtKB-KW"/>
</dbReference>
<protein>
    <recommendedName>
        <fullName evidence="9">Neurotransmitter-gated ion-channel transmembrane domain-containing protein</fullName>
    </recommendedName>
</protein>
<dbReference type="GO" id="GO:0004890">
    <property type="term" value="F:GABA-A receptor activity"/>
    <property type="evidence" value="ECO:0007669"/>
    <property type="project" value="InterPro"/>
</dbReference>
<evidence type="ECO:0000313" key="11">
    <source>
        <dbReference type="Proteomes" id="UP001460270"/>
    </source>
</evidence>
<feature type="transmembrane region" description="Helical" evidence="8">
    <location>
        <begin position="207"/>
        <end position="226"/>
    </location>
</feature>
<keyword evidence="4" id="KW-0325">Glycoprotein</keyword>
<keyword evidence="8" id="KW-0812">Transmembrane</keyword>
<dbReference type="PANTHER" id="PTHR18945">
    <property type="entry name" value="NEUROTRANSMITTER GATED ION CHANNEL"/>
    <property type="match status" value="1"/>
</dbReference>
<dbReference type="InterPro" id="IPR006201">
    <property type="entry name" value="Neur_channel"/>
</dbReference>
<dbReference type="InterPro" id="IPR005437">
    <property type="entry name" value="GABRG-1/4"/>
</dbReference>
<gene>
    <name evidence="10" type="ORF">WMY93_022784</name>
</gene>
<dbReference type="Proteomes" id="UP001460270">
    <property type="component" value="Unassembled WGS sequence"/>
</dbReference>
<dbReference type="GO" id="GO:0007214">
    <property type="term" value="P:gamma-aminobutyric acid signaling pathway"/>
    <property type="evidence" value="ECO:0007669"/>
    <property type="project" value="InterPro"/>
</dbReference>
<dbReference type="PRINTS" id="PR00253">
    <property type="entry name" value="GABAARECEPTR"/>
</dbReference>
<feature type="transmembrane region" description="Helical" evidence="8">
    <location>
        <begin position="99"/>
        <end position="123"/>
    </location>
</feature>
<evidence type="ECO:0000256" key="5">
    <source>
        <dbReference type="ARBA" id="ARBA00023214"/>
    </source>
</evidence>